<keyword evidence="2" id="KW-1185">Reference proteome</keyword>
<evidence type="ECO:0000313" key="2">
    <source>
        <dbReference type="Proteomes" id="UP001151532"/>
    </source>
</evidence>
<gene>
    <name evidence="1" type="ORF">OIU79_022540</name>
</gene>
<sequence>MTKIQEKKKTASSARCINHHSLLSRYNSSSHSAHQNIWKASPKNLII</sequence>
<accession>A0A9Q0WHP7</accession>
<organism evidence="1 2">
    <name type="scientific">Salix purpurea</name>
    <name type="common">Purple osier willow</name>
    <dbReference type="NCBI Taxonomy" id="77065"/>
    <lineage>
        <taxon>Eukaryota</taxon>
        <taxon>Viridiplantae</taxon>
        <taxon>Streptophyta</taxon>
        <taxon>Embryophyta</taxon>
        <taxon>Tracheophyta</taxon>
        <taxon>Spermatophyta</taxon>
        <taxon>Magnoliopsida</taxon>
        <taxon>eudicotyledons</taxon>
        <taxon>Gunneridae</taxon>
        <taxon>Pentapetalae</taxon>
        <taxon>rosids</taxon>
        <taxon>fabids</taxon>
        <taxon>Malpighiales</taxon>
        <taxon>Salicaceae</taxon>
        <taxon>Saliceae</taxon>
        <taxon>Salix</taxon>
    </lineage>
</organism>
<protein>
    <submittedName>
        <fullName evidence="1">Uncharacterized protein</fullName>
    </submittedName>
</protein>
<proteinExistence type="predicted"/>
<name>A0A9Q0WHP7_SALPP</name>
<dbReference type="Proteomes" id="UP001151532">
    <property type="component" value="Chromosome 4"/>
</dbReference>
<dbReference type="AlphaFoldDB" id="A0A9Q0WHP7"/>
<reference evidence="1" key="1">
    <citation type="submission" date="2022-11" db="EMBL/GenBank/DDBJ databases">
        <authorList>
            <person name="Hyden B.L."/>
            <person name="Feng K."/>
            <person name="Yates T."/>
            <person name="Jawdy S."/>
            <person name="Smart L.B."/>
            <person name="Muchero W."/>
        </authorList>
    </citation>
    <scope>NUCLEOTIDE SEQUENCE</scope>
    <source>
        <tissue evidence="1">Shoot tip</tissue>
    </source>
</reference>
<comment type="caution">
    <text evidence="1">The sequence shown here is derived from an EMBL/GenBank/DDBJ whole genome shotgun (WGS) entry which is preliminary data.</text>
</comment>
<evidence type="ECO:0000313" key="1">
    <source>
        <dbReference type="EMBL" id="KAJ6766596.1"/>
    </source>
</evidence>
<dbReference type="EMBL" id="JAPFFK010000004">
    <property type="protein sequence ID" value="KAJ6766596.1"/>
    <property type="molecule type" value="Genomic_DNA"/>
</dbReference>
<reference evidence="1" key="2">
    <citation type="journal article" date="2023" name="Int. J. Mol. Sci.">
        <title>De Novo Assembly and Annotation of 11 Diverse Shrub Willow (Salix) Genomes Reveals Novel Gene Organization in Sex-Linked Regions.</title>
        <authorList>
            <person name="Hyden B."/>
            <person name="Feng K."/>
            <person name="Yates T.B."/>
            <person name="Jawdy S."/>
            <person name="Cereghino C."/>
            <person name="Smart L.B."/>
            <person name="Muchero W."/>
        </authorList>
    </citation>
    <scope>NUCLEOTIDE SEQUENCE</scope>
    <source>
        <tissue evidence="1">Shoot tip</tissue>
    </source>
</reference>